<evidence type="ECO:0000256" key="2">
    <source>
        <dbReference type="SAM" id="Phobius"/>
    </source>
</evidence>
<accession>A0A286UL70</accession>
<proteinExistence type="predicted"/>
<feature type="compositionally biased region" description="Low complexity" evidence="1">
    <location>
        <begin position="706"/>
        <end position="718"/>
    </location>
</feature>
<keyword evidence="2" id="KW-0472">Membrane</keyword>
<feature type="compositionally biased region" description="Basic and acidic residues" evidence="1">
    <location>
        <begin position="46"/>
        <end position="64"/>
    </location>
</feature>
<feature type="transmembrane region" description="Helical" evidence="2">
    <location>
        <begin position="309"/>
        <end position="326"/>
    </location>
</feature>
<name>A0A286UL70_9AGAM</name>
<dbReference type="PANTHER" id="PTHR42101:SF1">
    <property type="entry name" value="LOW TEMPERATURE REQUIREMENT A"/>
    <property type="match status" value="1"/>
</dbReference>
<dbReference type="PANTHER" id="PTHR42101">
    <property type="entry name" value="CHROMOSOME 16, WHOLE GENOME SHOTGUN SEQUENCE"/>
    <property type="match status" value="1"/>
</dbReference>
<feature type="transmembrane region" description="Helical" evidence="2">
    <location>
        <begin position="378"/>
        <end position="400"/>
    </location>
</feature>
<feature type="region of interest" description="Disordered" evidence="1">
    <location>
        <begin position="673"/>
        <end position="741"/>
    </location>
</feature>
<dbReference type="EMBL" id="NBII01000003">
    <property type="protein sequence ID" value="PAV20330.1"/>
    <property type="molecule type" value="Genomic_DNA"/>
</dbReference>
<feature type="region of interest" description="Disordered" evidence="1">
    <location>
        <begin position="1"/>
        <end position="64"/>
    </location>
</feature>
<organism evidence="3 4">
    <name type="scientific">Pyrrhoderma noxium</name>
    <dbReference type="NCBI Taxonomy" id="2282107"/>
    <lineage>
        <taxon>Eukaryota</taxon>
        <taxon>Fungi</taxon>
        <taxon>Dikarya</taxon>
        <taxon>Basidiomycota</taxon>
        <taxon>Agaricomycotina</taxon>
        <taxon>Agaricomycetes</taxon>
        <taxon>Hymenochaetales</taxon>
        <taxon>Hymenochaetaceae</taxon>
        <taxon>Pyrrhoderma</taxon>
    </lineage>
</organism>
<feature type="transmembrane region" description="Helical" evidence="2">
    <location>
        <begin position="245"/>
        <end position="267"/>
    </location>
</feature>
<sequence length="741" mass="82854">MSAFRNANGLGKKRPVSSFRKESSADDDITLYNQRQGSIVPWSRSPFEELPKPPEPPKEEMKHSDDELKVYVSEIPWSDLLLEIAMTTAFASLTDGTPIMQGSDVASYCSFFALVWWIWASQVAYNVRFRQSDWLHRFFVFLQLLVFCTLAAFTKGFDVTNGIANDVQEQNILTQLKFQDAFSQQDIEVQNYRNNRIPTLNARGISMTIAFSRVVLLAQYVIAFFHASRTQLVRGENRRLKTTAFFVHIGSLLFSATCYFIAYLVIGKNPDETDQIVKIILWYLPLLVEVAAHFVAASVPGRVRYSPEAIYGRSSTVFIIILGGGLDKITNGFQYIVGNISLGPGTLALILCAAIIFILIFTLYFSTSEGDKAGNRRALASFFFQFFFLSSLIVTLQGIAQMLAVGSIGTAMDVPFQFVRTSSALMSSKGFGVYLNESDYSYDEFHNLNKTGIALNSLLNIINYGIDDAKDNHGSNPAVAYNYMLQADVALMSTVLYNVHANPDPDSMLYNKILVFLDTDASNFSVVSNSSFHDIAEMIITENATPALWFYAAGGMILITLALNKMVTSLPQDKYEWGQTISRLLMGSLVIVLTALDVNASSDILDANLNYEGSRIWFFATHSMVLPPYALALAVEQFIELCLLYIAGRSYELLGIRYGRSLRYGRTPTGDLENFQEVEMRKDPRSQPEYSNPFENYSEGMGQVRSSSPTTLTPSVSSYAGRTYHHHKRQSTDSDSRPLIS</sequence>
<dbReference type="Proteomes" id="UP000217199">
    <property type="component" value="Unassembled WGS sequence"/>
</dbReference>
<feature type="transmembrane region" description="Helical" evidence="2">
    <location>
        <begin position="105"/>
        <end position="127"/>
    </location>
</feature>
<keyword evidence="2" id="KW-1133">Transmembrane helix</keyword>
<evidence type="ECO:0000256" key="1">
    <source>
        <dbReference type="SAM" id="MobiDB-lite"/>
    </source>
</evidence>
<dbReference type="OrthoDB" id="3243926at2759"/>
<feature type="transmembrane region" description="Helical" evidence="2">
    <location>
        <begin position="279"/>
        <end position="297"/>
    </location>
</feature>
<protein>
    <submittedName>
        <fullName evidence="3">Low temperature requirement</fullName>
    </submittedName>
</protein>
<dbReference type="InterPro" id="IPR010640">
    <property type="entry name" value="Low_temperature_requirement_A"/>
</dbReference>
<feature type="transmembrane region" description="Helical" evidence="2">
    <location>
        <begin position="134"/>
        <end position="153"/>
    </location>
</feature>
<keyword evidence="4" id="KW-1185">Reference proteome</keyword>
<gene>
    <name evidence="3" type="ORF">PNOK_0295700</name>
</gene>
<comment type="caution">
    <text evidence="3">The sequence shown here is derived from an EMBL/GenBank/DDBJ whole genome shotgun (WGS) entry which is preliminary data.</text>
</comment>
<feature type="compositionally biased region" description="Basic and acidic residues" evidence="1">
    <location>
        <begin position="730"/>
        <end position="741"/>
    </location>
</feature>
<evidence type="ECO:0000313" key="3">
    <source>
        <dbReference type="EMBL" id="PAV20330.1"/>
    </source>
</evidence>
<keyword evidence="2" id="KW-0812">Transmembrane</keyword>
<dbReference type="AlphaFoldDB" id="A0A286UL70"/>
<dbReference type="Pfam" id="PF06772">
    <property type="entry name" value="LtrA"/>
    <property type="match status" value="1"/>
</dbReference>
<reference evidence="3 4" key="1">
    <citation type="journal article" date="2017" name="Mol. Ecol.">
        <title>Comparative and population genomic landscape of Phellinus noxius: A hypervariable fungus causing root rot in trees.</title>
        <authorList>
            <person name="Chung C.L."/>
            <person name="Lee T.J."/>
            <person name="Akiba M."/>
            <person name="Lee H.H."/>
            <person name="Kuo T.H."/>
            <person name="Liu D."/>
            <person name="Ke H.M."/>
            <person name="Yokoi T."/>
            <person name="Roa M.B."/>
            <person name="Lu M.J."/>
            <person name="Chang Y.Y."/>
            <person name="Ann P.J."/>
            <person name="Tsai J.N."/>
            <person name="Chen C.Y."/>
            <person name="Tzean S.S."/>
            <person name="Ota Y."/>
            <person name="Hattori T."/>
            <person name="Sahashi N."/>
            <person name="Liou R.F."/>
            <person name="Kikuchi T."/>
            <person name="Tsai I.J."/>
        </authorList>
    </citation>
    <scope>NUCLEOTIDE SEQUENCE [LARGE SCALE GENOMIC DNA]</scope>
    <source>
        <strain evidence="3 4">FFPRI411160</strain>
    </source>
</reference>
<feature type="transmembrane region" description="Helical" evidence="2">
    <location>
        <begin position="205"/>
        <end position="225"/>
    </location>
</feature>
<dbReference type="STRING" id="2282107.A0A286UL70"/>
<dbReference type="InParanoid" id="A0A286UL70"/>
<evidence type="ECO:0000313" key="4">
    <source>
        <dbReference type="Proteomes" id="UP000217199"/>
    </source>
</evidence>
<feature type="transmembrane region" description="Helical" evidence="2">
    <location>
        <begin position="346"/>
        <end position="366"/>
    </location>
</feature>